<reference evidence="2 3" key="1">
    <citation type="journal article" date="2019" name="BMC Genomics">
        <title>New insights from Opisthorchis felineus genome: update on genomics of the epidemiologically important liver flukes.</title>
        <authorList>
            <person name="Ershov N.I."/>
            <person name="Mordvinov V.A."/>
            <person name="Prokhortchouk E.B."/>
            <person name="Pakharukova M.Y."/>
            <person name="Gunbin K.V."/>
            <person name="Ustyantsev K."/>
            <person name="Genaev M.A."/>
            <person name="Blinov A.G."/>
            <person name="Mazur A."/>
            <person name="Boulygina E."/>
            <person name="Tsygankova S."/>
            <person name="Khrameeva E."/>
            <person name="Chekanov N."/>
            <person name="Fan G."/>
            <person name="Xiao A."/>
            <person name="Zhang H."/>
            <person name="Xu X."/>
            <person name="Yang H."/>
            <person name="Solovyev V."/>
            <person name="Lee S.M."/>
            <person name="Liu X."/>
            <person name="Afonnikov D.A."/>
            <person name="Skryabin K.G."/>
        </authorList>
    </citation>
    <scope>NUCLEOTIDE SEQUENCE [LARGE SCALE GENOMIC DNA]</scope>
    <source>
        <strain evidence="2">AK-0245</strain>
        <tissue evidence="2">Whole organism</tissue>
    </source>
</reference>
<protein>
    <submittedName>
        <fullName evidence="2">Uncharacterized protein</fullName>
    </submittedName>
</protein>
<proteinExistence type="predicted"/>
<keyword evidence="1" id="KW-0472">Membrane</keyword>
<keyword evidence="1" id="KW-0812">Transmembrane</keyword>
<evidence type="ECO:0000313" key="2">
    <source>
        <dbReference type="EMBL" id="TGZ73234.1"/>
    </source>
</evidence>
<dbReference type="Proteomes" id="UP000308267">
    <property type="component" value="Unassembled WGS sequence"/>
</dbReference>
<comment type="caution">
    <text evidence="2">The sequence shown here is derived from an EMBL/GenBank/DDBJ whole genome shotgun (WGS) entry which is preliminary data.</text>
</comment>
<keyword evidence="3" id="KW-1185">Reference proteome</keyword>
<evidence type="ECO:0000313" key="3">
    <source>
        <dbReference type="Proteomes" id="UP000308267"/>
    </source>
</evidence>
<name>A0A4V6RH71_OPIFE</name>
<feature type="transmembrane region" description="Helical" evidence="1">
    <location>
        <begin position="31"/>
        <end position="54"/>
    </location>
</feature>
<evidence type="ECO:0000256" key="1">
    <source>
        <dbReference type="SAM" id="Phobius"/>
    </source>
</evidence>
<gene>
    <name evidence="2" type="ORF">CRM22_001651</name>
</gene>
<accession>A0A4V6RH71</accession>
<sequence length="117" mass="13669">MTGWQISAFRPSVGRGCKCFFGNGNLITEKIMLWDNILIVSFLTYGLILIRFFIKTTTLFLKVISLLRQTKTNRQTTTAKWLQRTTHLGKIFQERRSTVQLQKVLRNPETRTTYQPV</sequence>
<organism evidence="2 3">
    <name type="scientific">Opisthorchis felineus</name>
    <dbReference type="NCBI Taxonomy" id="147828"/>
    <lineage>
        <taxon>Eukaryota</taxon>
        <taxon>Metazoa</taxon>
        <taxon>Spiralia</taxon>
        <taxon>Lophotrochozoa</taxon>
        <taxon>Platyhelminthes</taxon>
        <taxon>Trematoda</taxon>
        <taxon>Digenea</taxon>
        <taxon>Opisthorchiida</taxon>
        <taxon>Opisthorchiata</taxon>
        <taxon>Opisthorchiidae</taxon>
        <taxon>Opisthorchis</taxon>
    </lineage>
</organism>
<dbReference type="EMBL" id="SJOL01002939">
    <property type="protein sequence ID" value="TGZ73234.1"/>
    <property type="molecule type" value="Genomic_DNA"/>
</dbReference>
<dbReference type="AlphaFoldDB" id="A0A4V6RH71"/>
<keyword evidence="1" id="KW-1133">Transmembrane helix</keyword>